<dbReference type="AlphaFoldDB" id="A0A6A6HJ95"/>
<sequence length="241" mass="25736">MDTGSTPTPAQQFLGPSTTVRIYTSLALFLAKTNLRFSVRRYQRAADCRASGRKRCETVAGCCPSGYDCFKDGGSCVSVVIADSITVTECSSGQPIATSTMHLLTILTTSKSKSPTVQPTLAEPPASIPSTQVKSGLSIKAKLIISAVIPVVVLVVVALFVSLLVSWRKRRVTGMRHSTGYTKPELDAPNTVQKMDKVLVEMPALDSPREVGLGLSHELAAPEAVHELESSDISCASVRTR</sequence>
<keyword evidence="1" id="KW-0472">Membrane</keyword>
<reference evidence="2" key="1">
    <citation type="journal article" date="2020" name="Stud. Mycol.">
        <title>101 Dothideomycetes genomes: a test case for predicting lifestyles and emergence of pathogens.</title>
        <authorList>
            <person name="Haridas S."/>
            <person name="Albert R."/>
            <person name="Binder M."/>
            <person name="Bloem J."/>
            <person name="Labutti K."/>
            <person name="Salamov A."/>
            <person name="Andreopoulos B."/>
            <person name="Baker S."/>
            <person name="Barry K."/>
            <person name="Bills G."/>
            <person name="Bluhm B."/>
            <person name="Cannon C."/>
            <person name="Castanera R."/>
            <person name="Culley D."/>
            <person name="Daum C."/>
            <person name="Ezra D."/>
            <person name="Gonzalez J."/>
            <person name="Henrissat B."/>
            <person name="Kuo A."/>
            <person name="Liang C."/>
            <person name="Lipzen A."/>
            <person name="Lutzoni F."/>
            <person name="Magnuson J."/>
            <person name="Mondo S."/>
            <person name="Nolan M."/>
            <person name="Ohm R."/>
            <person name="Pangilinan J."/>
            <person name="Park H.-J."/>
            <person name="Ramirez L."/>
            <person name="Alfaro M."/>
            <person name="Sun H."/>
            <person name="Tritt A."/>
            <person name="Yoshinaga Y."/>
            <person name="Zwiers L.-H."/>
            <person name="Turgeon B."/>
            <person name="Goodwin S."/>
            <person name="Spatafora J."/>
            <person name="Crous P."/>
            <person name="Grigoriev I."/>
        </authorList>
    </citation>
    <scope>NUCLEOTIDE SEQUENCE</scope>
    <source>
        <strain evidence="2">Tuck. ex Michener</strain>
    </source>
</reference>
<dbReference type="Proteomes" id="UP000800092">
    <property type="component" value="Unassembled WGS sequence"/>
</dbReference>
<accession>A0A6A6HJ95</accession>
<feature type="transmembrane region" description="Helical" evidence="1">
    <location>
        <begin position="143"/>
        <end position="167"/>
    </location>
</feature>
<keyword evidence="1" id="KW-0812">Transmembrane</keyword>
<evidence type="ECO:0000313" key="3">
    <source>
        <dbReference type="Proteomes" id="UP000800092"/>
    </source>
</evidence>
<proteinExistence type="predicted"/>
<gene>
    <name evidence="2" type="ORF">EV356DRAFT_519582</name>
</gene>
<name>A0A6A6HJ95_VIRVR</name>
<dbReference type="EMBL" id="ML991777">
    <property type="protein sequence ID" value="KAF2237942.1"/>
    <property type="molecule type" value="Genomic_DNA"/>
</dbReference>
<keyword evidence="3" id="KW-1185">Reference proteome</keyword>
<protein>
    <submittedName>
        <fullName evidence="2">Uncharacterized protein</fullName>
    </submittedName>
</protein>
<evidence type="ECO:0000313" key="2">
    <source>
        <dbReference type="EMBL" id="KAF2237942.1"/>
    </source>
</evidence>
<organism evidence="2 3">
    <name type="scientific">Viridothelium virens</name>
    <name type="common">Speckled blister lichen</name>
    <name type="synonym">Trypethelium virens</name>
    <dbReference type="NCBI Taxonomy" id="1048519"/>
    <lineage>
        <taxon>Eukaryota</taxon>
        <taxon>Fungi</taxon>
        <taxon>Dikarya</taxon>
        <taxon>Ascomycota</taxon>
        <taxon>Pezizomycotina</taxon>
        <taxon>Dothideomycetes</taxon>
        <taxon>Dothideomycetes incertae sedis</taxon>
        <taxon>Trypetheliales</taxon>
        <taxon>Trypetheliaceae</taxon>
        <taxon>Viridothelium</taxon>
    </lineage>
</organism>
<keyword evidence="1" id="KW-1133">Transmembrane helix</keyword>
<evidence type="ECO:0000256" key="1">
    <source>
        <dbReference type="SAM" id="Phobius"/>
    </source>
</evidence>